<gene>
    <name evidence="13" type="ORF">PYW07_002065</name>
</gene>
<dbReference type="PRINTS" id="PR00135">
    <property type="entry name" value="LYZLACT"/>
</dbReference>
<evidence type="ECO:0000256" key="4">
    <source>
        <dbReference type="ARBA" id="ARBA00022529"/>
    </source>
</evidence>
<evidence type="ECO:0000313" key="13">
    <source>
        <dbReference type="EMBL" id="KAJ8721290.1"/>
    </source>
</evidence>
<dbReference type="InterPro" id="IPR001916">
    <property type="entry name" value="Glyco_hydro_22"/>
</dbReference>
<dbReference type="PANTHER" id="PTHR11407:SF63">
    <property type="entry name" value="LYSOZYME C"/>
    <property type="match status" value="1"/>
</dbReference>
<dbReference type="EC" id="3.2.1.17" evidence="2"/>
<name>A0AAD7YMN3_MYTSE</name>
<keyword evidence="8" id="KW-0326">Glycosidase</keyword>
<comment type="similarity">
    <text evidence="10">Belongs to the glycosyl hydrolase 22 family.</text>
</comment>
<accession>A0AAD7YMN3</accession>
<evidence type="ECO:0000259" key="12">
    <source>
        <dbReference type="PROSITE" id="PS00128"/>
    </source>
</evidence>
<keyword evidence="14" id="KW-1185">Reference proteome</keyword>
<evidence type="ECO:0000256" key="11">
    <source>
        <dbReference type="SAM" id="SignalP"/>
    </source>
</evidence>
<dbReference type="CDD" id="cd16899">
    <property type="entry name" value="LYZ_C_invert"/>
    <property type="match status" value="1"/>
</dbReference>
<dbReference type="GO" id="GO:0042742">
    <property type="term" value="P:defense response to bacterium"/>
    <property type="evidence" value="ECO:0007669"/>
    <property type="project" value="UniProtKB-KW"/>
</dbReference>
<dbReference type="InterPro" id="IPR019799">
    <property type="entry name" value="Glyco_hydro_22_CS"/>
</dbReference>
<feature type="signal peptide" evidence="11">
    <location>
        <begin position="1"/>
        <end position="19"/>
    </location>
</feature>
<comment type="catalytic activity">
    <reaction evidence="1">
        <text>Hydrolysis of (1-&gt;4)-beta-linkages between N-acetylmuramic acid and N-acetyl-D-glucosamine residues in a peptidoglycan and between N-acetyl-D-glucosamine residues in chitodextrins.</text>
        <dbReference type="EC" id="3.2.1.17"/>
    </reaction>
</comment>
<evidence type="ECO:0000256" key="10">
    <source>
        <dbReference type="RuleBase" id="RU004440"/>
    </source>
</evidence>
<keyword evidence="11" id="KW-0732">Signal</keyword>
<keyword evidence="6" id="KW-0378">Hydrolase</keyword>
<dbReference type="GO" id="GO:0003796">
    <property type="term" value="F:lysozyme activity"/>
    <property type="evidence" value="ECO:0007669"/>
    <property type="project" value="UniProtKB-EC"/>
</dbReference>
<dbReference type="PROSITE" id="PS00128">
    <property type="entry name" value="GLYCOSYL_HYDROL_F22_1"/>
    <property type="match status" value="1"/>
</dbReference>
<sequence>MQKITILFIALATICLCEGKHFTRCELVTELRKQRFPEYQLRHWVCLIEHESGRDTKMVNSYSDGTLDCGLFQINGRDGYLHGRTKPGKDCNVTCPQLLSDDITIASNCAKRIYESRQFRFWNGWKKHCRGKGLPDIRQC</sequence>
<dbReference type="PRINTS" id="PR00137">
    <property type="entry name" value="LYSOZYME"/>
</dbReference>
<evidence type="ECO:0000256" key="8">
    <source>
        <dbReference type="ARBA" id="ARBA00023295"/>
    </source>
</evidence>
<evidence type="ECO:0000256" key="5">
    <source>
        <dbReference type="ARBA" id="ARBA00022638"/>
    </source>
</evidence>
<dbReference type="AlphaFoldDB" id="A0AAD7YMN3"/>
<dbReference type="GO" id="GO:0031640">
    <property type="term" value="P:killing of cells of another organism"/>
    <property type="evidence" value="ECO:0007669"/>
    <property type="project" value="UniProtKB-KW"/>
</dbReference>
<dbReference type="PANTHER" id="PTHR11407">
    <property type="entry name" value="LYSOZYME C"/>
    <property type="match status" value="1"/>
</dbReference>
<keyword evidence="5" id="KW-0081">Bacteriolytic enzyme</keyword>
<feature type="domain" description="Glycosyl hydrolases family 22 (GH22)" evidence="12">
    <location>
        <begin position="91"/>
        <end position="109"/>
    </location>
</feature>
<reference evidence="13" key="1">
    <citation type="submission" date="2023-03" db="EMBL/GenBank/DDBJ databases">
        <title>Chromosome-level genomes of two armyworms, Mythimna separata and Mythimna loreyi, provide insights into the biosynthesis and reception of sex pheromones.</title>
        <authorList>
            <person name="Zhao H."/>
        </authorList>
    </citation>
    <scope>NUCLEOTIDE SEQUENCE</scope>
    <source>
        <strain evidence="13">BeijingLab</strain>
        <tissue evidence="13">Pupa</tissue>
    </source>
</reference>
<dbReference type="EMBL" id="JARGEI010000013">
    <property type="protein sequence ID" value="KAJ8721290.1"/>
    <property type="molecule type" value="Genomic_DNA"/>
</dbReference>
<dbReference type="InterPro" id="IPR000974">
    <property type="entry name" value="Glyco_hydro_22_lys"/>
</dbReference>
<evidence type="ECO:0000256" key="6">
    <source>
        <dbReference type="ARBA" id="ARBA00022801"/>
    </source>
</evidence>
<evidence type="ECO:0000256" key="1">
    <source>
        <dbReference type="ARBA" id="ARBA00000632"/>
    </source>
</evidence>
<dbReference type="Gene3D" id="1.10.530.10">
    <property type="match status" value="1"/>
</dbReference>
<evidence type="ECO:0000256" key="7">
    <source>
        <dbReference type="ARBA" id="ARBA00023157"/>
    </source>
</evidence>
<dbReference type="Proteomes" id="UP001231518">
    <property type="component" value="Chromosome 12"/>
</dbReference>
<evidence type="ECO:0000256" key="2">
    <source>
        <dbReference type="ARBA" id="ARBA00012732"/>
    </source>
</evidence>
<comment type="caution">
    <text evidence="13">The sequence shown here is derived from an EMBL/GenBank/DDBJ whole genome shotgun (WGS) entry which is preliminary data.</text>
</comment>
<feature type="chain" id="PRO_5042182999" description="Lysozyme" evidence="11">
    <location>
        <begin position="20"/>
        <end position="140"/>
    </location>
</feature>
<dbReference type="SUPFAM" id="SSF53955">
    <property type="entry name" value="Lysozyme-like"/>
    <property type="match status" value="1"/>
</dbReference>
<proteinExistence type="inferred from homology"/>
<protein>
    <recommendedName>
        <fullName evidence="3">Lysozyme</fullName>
        <ecNumber evidence="2">3.2.1.17</ecNumber>
    </recommendedName>
    <alternativeName>
        <fullName evidence="9">1,4-beta-N-acetylmuramidase</fullName>
    </alternativeName>
</protein>
<dbReference type="Pfam" id="PF00062">
    <property type="entry name" value="Lys"/>
    <property type="match status" value="1"/>
</dbReference>
<dbReference type="InterPro" id="IPR023346">
    <property type="entry name" value="Lysozyme-like_dom_sf"/>
</dbReference>
<dbReference type="SMART" id="SM00263">
    <property type="entry name" value="LYZ1"/>
    <property type="match status" value="1"/>
</dbReference>
<organism evidence="13 14">
    <name type="scientific">Mythimna separata</name>
    <name type="common">Oriental armyworm</name>
    <name type="synonym">Pseudaletia separata</name>
    <dbReference type="NCBI Taxonomy" id="271217"/>
    <lineage>
        <taxon>Eukaryota</taxon>
        <taxon>Metazoa</taxon>
        <taxon>Ecdysozoa</taxon>
        <taxon>Arthropoda</taxon>
        <taxon>Hexapoda</taxon>
        <taxon>Insecta</taxon>
        <taxon>Pterygota</taxon>
        <taxon>Neoptera</taxon>
        <taxon>Endopterygota</taxon>
        <taxon>Lepidoptera</taxon>
        <taxon>Glossata</taxon>
        <taxon>Ditrysia</taxon>
        <taxon>Noctuoidea</taxon>
        <taxon>Noctuidae</taxon>
        <taxon>Noctuinae</taxon>
        <taxon>Hadenini</taxon>
        <taxon>Mythimna</taxon>
    </lineage>
</organism>
<evidence type="ECO:0000256" key="9">
    <source>
        <dbReference type="ARBA" id="ARBA00031262"/>
    </source>
</evidence>
<dbReference type="PROSITE" id="PS51348">
    <property type="entry name" value="GLYCOSYL_HYDROL_F22_2"/>
    <property type="match status" value="1"/>
</dbReference>
<keyword evidence="7" id="KW-1015">Disulfide bond</keyword>
<evidence type="ECO:0000256" key="3">
    <source>
        <dbReference type="ARBA" id="ARBA00020438"/>
    </source>
</evidence>
<evidence type="ECO:0000313" key="14">
    <source>
        <dbReference type="Proteomes" id="UP001231518"/>
    </source>
</evidence>
<keyword evidence="4" id="KW-0929">Antimicrobial</keyword>